<dbReference type="Proteomes" id="UP001249959">
    <property type="component" value="Unassembled WGS sequence"/>
</dbReference>
<protein>
    <submittedName>
        <fullName evidence="1">Uncharacterized protein</fullName>
    </submittedName>
</protein>
<reference evidence="1 2" key="1">
    <citation type="submission" date="2023-09" db="EMBL/GenBank/DDBJ databases">
        <title>Aquirufa genomes.</title>
        <authorList>
            <person name="Pitt A."/>
        </authorList>
    </citation>
    <scope>NUCLEOTIDE SEQUENCE [LARGE SCALE GENOMIC DNA]</scope>
    <source>
        <strain evidence="1 2">LEOWEIH-7C</strain>
    </source>
</reference>
<comment type="caution">
    <text evidence="1">The sequence shown here is derived from an EMBL/GenBank/DDBJ whole genome shotgun (WGS) entry which is preliminary data.</text>
</comment>
<name>A0ABU3TT15_9BACT</name>
<dbReference type="RefSeq" id="WP_316070671.1">
    <property type="nucleotide sequence ID" value="NZ_JAVNWW010000003.1"/>
</dbReference>
<gene>
    <name evidence="1" type="ORF">PQG45_08175</name>
</gene>
<evidence type="ECO:0000313" key="2">
    <source>
        <dbReference type="Proteomes" id="UP001249959"/>
    </source>
</evidence>
<sequence>MTEGIDLAALYENEVIYWVTWERPLEQLDQAPVMPEEEVVEVGVPSIETPWLVIGSITEAEKSRLQLIFSAPPLTLPQGDWSILDADQIQVSLEEFVSKTAPTRYIFLGEQTLAGLQANQIHQLGTSKVYYFPRLISTLTDAEKALKMEFWNALKALV</sequence>
<proteinExistence type="predicted"/>
<organism evidence="1 2">
    <name type="scientific">Aquirufa regiilacus</name>
    <dbReference type="NCBI Taxonomy" id="3024868"/>
    <lineage>
        <taxon>Bacteria</taxon>
        <taxon>Pseudomonadati</taxon>
        <taxon>Bacteroidota</taxon>
        <taxon>Cytophagia</taxon>
        <taxon>Cytophagales</taxon>
        <taxon>Flectobacillaceae</taxon>
        <taxon>Aquirufa</taxon>
    </lineage>
</organism>
<evidence type="ECO:0000313" key="1">
    <source>
        <dbReference type="EMBL" id="MDU0809009.1"/>
    </source>
</evidence>
<dbReference type="EMBL" id="JAVNWW010000003">
    <property type="protein sequence ID" value="MDU0809009.1"/>
    <property type="molecule type" value="Genomic_DNA"/>
</dbReference>
<accession>A0ABU3TT15</accession>
<keyword evidence="2" id="KW-1185">Reference proteome</keyword>